<evidence type="ECO:0000256" key="1">
    <source>
        <dbReference type="SAM" id="MobiDB-lite"/>
    </source>
</evidence>
<evidence type="ECO:0000313" key="3">
    <source>
        <dbReference type="EMBL" id="CAQ44096.1"/>
    </source>
</evidence>
<dbReference type="InterPro" id="IPR027843">
    <property type="entry name" value="DUF4440"/>
</dbReference>
<dbReference type="HOGENOM" id="CLU_111151_0_0_6"/>
<dbReference type="InterPro" id="IPR032710">
    <property type="entry name" value="NTF2-like_dom_sf"/>
</dbReference>
<dbReference type="EnsemblBacteria" id="CAQ44096">
    <property type="protein sequence ID" value="CAQ44096"/>
    <property type="gene ID" value="Smlt0506"/>
</dbReference>
<protein>
    <recommendedName>
        <fullName evidence="2">DUF4440 domain-containing protein</fullName>
    </recommendedName>
</protein>
<dbReference type="EMBL" id="AM743169">
    <property type="protein sequence ID" value="CAQ44096.1"/>
    <property type="molecule type" value="Genomic_DNA"/>
</dbReference>
<proteinExistence type="predicted"/>
<evidence type="ECO:0000259" key="2">
    <source>
        <dbReference type="Pfam" id="PF14534"/>
    </source>
</evidence>
<feature type="domain" description="DUF4440" evidence="2">
    <location>
        <begin position="84"/>
        <end position="203"/>
    </location>
</feature>
<gene>
    <name evidence="3" type="ordered locus">Smlt0506</name>
</gene>
<dbReference type="SUPFAM" id="SSF54427">
    <property type="entry name" value="NTF2-like"/>
    <property type="match status" value="1"/>
</dbReference>
<dbReference type="Proteomes" id="UP000008840">
    <property type="component" value="Chromosome"/>
</dbReference>
<dbReference type="Pfam" id="PF14534">
    <property type="entry name" value="DUF4440"/>
    <property type="match status" value="1"/>
</dbReference>
<accession>B2FKX7</accession>
<keyword evidence="4" id="KW-1185">Reference proteome</keyword>
<feature type="region of interest" description="Disordered" evidence="1">
    <location>
        <begin position="1"/>
        <end position="25"/>
    </location>
</feature>
<dbReference type="KEGG" id="sml:Smlt0506"/>
<organism evidence="3 4">
    <name type="scientific">Stenotrophomonas maltophilia (strain K279a)</name>
    <dbReference type="NCBI Taxonomy" id="522373"/>
    <lineage>
        <taxon>Bacteria</taxon>
        <taxon>Pseudomonadati</taxon>
        <taxon>Pseudomonadota</taxon>
        <taxon>Gammaproteobacteria</taxon>
        <taxon>Lysobacterales</taxon>
        <taxon>Lysobacteraceae</taxon>
        <taxon>Stenotrophomonas</taxon>
        <taxon>Stenotrophomonas maltophilia group</taxon>
    </lineage>
</organism>
<sequence>MMESPVAMTSPAQTTAPTLEPSRQCGHSLHGTAVSSDAGCSAPNAMRACVNPPWSFAMLLLTLPLLAAGLAAAPAPSDDLREQIRQADTQLFAATFEACDADKAAAMTTQDMEFFHDKDGKSASSREDFRRSVANMCSNARKGGWSLRRERVEPSLQVFPLHDERALEIGDHRFHERGKDGVERWVGQARFIQVWRRVDGSWLAERVISYDHRPAD</sequence>
<name>B2FKX7_STRMK</name>
<dbReference type="AlphaFoldDB" id="B2FKX7"/>
<reference evidence="3 4" key="1">
    <citation type="journal article" date="2008" name="Genome Biol.">
        <title>The complete genome, comparative and functional analysis of Stenotrophomonas maltophilia reveals an organism heavily shielded by drug resistance determinants.</title>
        <authorList>
            <person name="Crossman L.C."/>
            <person name="Gould V.C."/>
            <person name="Dow J.M."/>
            <person name="Vernikos G.S."/>
            <person name="Okazaki A."/>
            <person name="Sebaihia M."/>
            <person name="Saunders D."/>
            <person name="Arrowsmith C."/>
            <person name="Carver T."/>
            <person name="Peters N."/>
            <person name="Adlem E."/>
            <person name="Kerhornou A."/>
            <person name="Lord A."/>
            <person name="Murphy L."/>
            <person name="Seeger K."/>
            <person name="Squares R."/>
            <person name="Rutter S."/>
            <person name="Quail M.A."/>
            <person name="Rajandream M.A."/>
            <person name="Harris D."/>
            <person name="Churcher C."/>
            <person name="Bentley S.D."/>
            <person name="Parkhill J."/>
            <person name="Thomson N.R."/>
            <person name="Avison M.B."/>
        </authorList>
    </citation>
    <scope>NUCLEOTIDE SEQUENCE [LARGE SCALE GENOMIC DNA]</scope>
    <source>
        <strain evidence="3 4">K279a</strain>
    </source>
</reference>
<dbReference type="Gene3D" id="3.10.450.50">
    <property type="match status" value="1"/>
</dbReference>
<dbReference type="eggNOG" id="COG4319">
    <property type="taxonomic scope" value="Bacteria"/>
</dbReference>
<evidence type="ECO:0000313" key="4">
    <source>
        <dbReference type="Proteomes" id="UP000008840"/>
    </source>
</evidence>